<reference evidence="1 2" key="1">
    <citation type="submission" date="2017-01" db="EMBL/GenBank/DDBJ databases">
        <title>Genome sequencing of Arcobacter sp. LPB0137.</title>
        <authorList>
            <person name="Lee G.-W."/>
            <person name="Yi H."/>
        </authorList>
    </citation>
    <scope>NUCLEOTIDE SEQUENCE [LARGE SCALE GENOMIC DNA]</scope>
    <source>
        <strain evidence="1 2">LPB0137</strain>
    </source>
</reference>
<dbReference type="PANTHER" id="PTHR13887:SF54">
    <property type="entry name" value="DSBA FAMILY PROTEIN"/>
    <property type="match status" value="1"/>
</dbReference>
<dbReference type="InterPro" id="IPR036249">
    <property type="entry name" value="Thioredoxin-like_sf"/>
</dbReference>
<protein>
    <submittedName>
        <fullName evidence="1">DsbA family protein</fullName>
    </submittedName>
</protein>
<dbReference type="Pfam" id="PF13743">
    <property type="entry name" value="Thioredoxin_5"/>
    <property type="match status" value="1"/>
</dbReference>
<organism evidence="1 2">
    <name type="scientific">Poseidonibacter parvus</name>
    <dbReference type="NCBI Taxonomy" id="1850254"/>
    <lineage>
        <taxon>Bacteria</taxon>
        <taxon>Pseudomonadati</taxon>
        <taxon>Campylobacterota</taxon>
        <taxon>Epsilonproteobacteria</taxon>
        <taxon>Campylobacterales</taxon>
        <taxon>Arcobacteraceae</taxon>
        <taxon>Poseidonibacter</taxon>
    </lineage>
</organism>
<dbReference type="Gene3D" id="3.40.30.10">
    <property type="entry name" value="Glutaredoxin"/>
    <property type="match status" value="1"/>
</dbReference>
<accession>A0A1P8KKW5</accession>
<dbReference type="STRING" id="1850254.LPB137_04745"/>
<dbReference type="RefSeq" id="WP_076085074.1">
    <property type="nucleotide sequence ID" value="NZ_CP019070.1"/>
</dbReference>
<keyword evidence="2" id="KW-1185">Reference proteome</keyword>
<dbReference type="KEGG" id="alp:LPB137_04745"/>
<evidence type="ECO:0000313" key="2">
    <source>
        <dbReference type="Proteomes" id="UP000186074"/>
    </source>
</evidence>
<dbReference type="OrthoDB" id="9799122at2"/>
<evidence type="ECO:0000313" key="1">
    <source>
        <dbReference type="EMBL" id="APW65198.1"/>
    </source>
</evidence>
<name>A0A1P8KKW5_9BACT</name>
<dbReference type="CDD" id="cd03025">
    <property type="entry name" value="DsbA_FrnE_like"/>
    <property type="match status" value="1"/>
</dbReference>
<dbReference type="AlphaFoldDB" id="A0A1P8KKW5"/>
<dbReference type="EMBL" id="CP019070">
    <property type="protein sequence ID" value="APW65198.1"/>
    <property type="molecule type" value="Genomic_DNA"/>
</dbReference>
<dbReference type="Proteomes" id="UP000186074">
    <property type="component" value="Chromosome"/>
</dbReference>
<dbReference type="SUPFAM" id="SSF52833">
    <property type="entry name" value="Thioredoxin-like"/>
    <property type="match status" value="1"/>
</dbReference>
<sequence length="207" mass="24526">MVYTLYHVHDPMCSWCYAFKPTLDELRKNLSKDTKLVHVVGGLAPHSTEPMPQHQREMIENIWHEIEQKVGTKFNYNFWRENTPRRSTYLSCQATMLARYEGLEDEMITAIQEAYYLKAKNPSDASTLIELAKQIGMDEKKFEEDLKSQKIEEDLNNELNFRRSLYVNSFPSLVLKYKKEIYPINIQFGDYKAMLAQIENMRENTYF</sequence>
<gene>
    <name evidence="1" type="ORF">LPB137_04745</name>
</gene>
<proteinExistence type="predicted"/>
<dbReference type="PANTHER" id="PTHR13887">
    <property type="entry name" value="GLUTATHIONE S-TRANSFERASE KAPPA"/>
    <property type="match status" value="1"/>
</dbReference>